<comment type="similarity">
    <text evidence="2">Belongs to the zinc-containing alcohol dehydrogenase family.</text>
</comment>
<keyword evidence="9" id="KW-1185">Reference proteome</keyword>
<evidence type="ECO:0000259" key="7">
    <source>
        <dbReference type="Pfam" id="PF08240"/>
    </source>
</evidence>
<comment type="caution">
    <text evidence="8">The sequence shown here is derived from an EMBL/GenBank/DDBJ whole genome shotgun (WGS) entry which is preliminary data.</text>
</comment>
<evidence type="ECO:0000313" key="8">
    <source>
        <dbReference type="EMBL" id="GFJ90330.1"/>
    </source>
</evidence>
<dbReference type="InterPro" id="IPR011032">
    <property type="entry name" value="GroES-like_sf"/>
</dbReference>
<reference evidence="8 9" key="2">
    <citation type="submission" date="2020-03" db="EMBL/GenBank/DDBJ databases">
        <authorList>
            <person name="Ichikawa N."/>
            <person name="Kimura A."/>
            <person name="Kitahashi Y."/>
            <person name="Uohara A."/>
        </authorList>
    </citation>
    <scope>NUCLEOTIDE SEQUENCE [LARGE SCALE GENOMIC DNA]</scope>
    <source>
        <strain evidence="8 9">NBRC 108638</strain>
    </source>
</reference>
<evidence type="ECO:0000259" key="6">
    <source>
        <dbReference type="Pfam" id="PF00107"/>
    </source>
</evidence>
<proteinExistence type="inferred from homology"/>
<dbReference type="Gene3D" id="3.40.50.720">
    <property type="entry name" value="NAD(P)-binding Rossmann-like Domain"/>
    <property type="match status" value="1"/>
</dbReference>
<reference evidence="8 9" key="1">
    <citation type="submission" date="2020-03" db="EMBL/GenBank/DDBJ databases">
        <title>Whole genome shotgun sequence of Phytohabitans rumicis NBRC 108638.</title>
        <authorList>
            <person name="Komaki H."/>
            <person name="Tamura T."/>
        </authorList>
    </citation>
    <scope>NUCLEOTIDE SEQUENCE [LARGE SCALE GENOMIC DNA]</scope>
    <source>
        <strain evidence="8 9">NBRC 108638</strain>
    </source>
</reference>
<dbReference type="PANTHER" id="PTHR43161">
    <property type="entry name" value="SORBITOL DEHYDROGENASE"/>
    <property type="match status" value="1"/>
</dbReference>
<dbReference type="Pfam" id="PF00107">
    <property type="entry name" value="ADH_zinc_N"/>
    <property type="match status" value="1"/>
</dbReference>
<dbReference type="GO" id="GO:0016491">
    <property type="term" value="F:oxidoreductase activity"/>
    <property type="evidence" value="ECO:0007669"/>
    <property type="project" value="UniProtKB-KW"/>
</dbReference>
<dbReference type="InterPro" id="IPR013149">
    <property type="entry name" value="ADH-like_C"/>
</dbReference>
<keyword evidence="5" id="KW-0560">Oxidoreductase</keyword>
<evidence type="ECO:0000256" key="5">
    <source>
        <dbReference type="ARBA" id="ARBA00023002"/>
    </source>
</evidence>
<dbReference type="InterPro" id="IPR013154">
    <property type="entry name" value="ADH-like_N"/>
</dbReference>
<dbReference type="Pfam" id="PF08240">
    <property type="entry name" value="ADH_N"/>
    <property type="match status" value="1"/>
</dbReference>
<evidence type="ECO:0000313" key="9">
    <source>
        <dbReference type="Proteomes" id="UP000482960"/>
    </source>
</evidence>
<keyword evidence="4" id="KW-0862">Zinc</keyword>
<keyword evidence="3" id="KW-0479">Metal-binding</keyword>
<accession>A0A6V8L463</accession>
<gene>
    <name evidence="8" type="ORF">Prum_039720</name>
</gene>
<name>A0A6V8L463_9ACTN</name>
<dbReference type="InterPro" id="IPR036291">
    <property type="entry name" value="NAD(P)-bd_dom_sf"/>
</dbReference>
<protein>
    <submittedName>
        <fullName evidence="8">Sorbitol dehydrogenase</fullName>
    </submittedName>
</protein>
<dbReference type="Gene3D" id="3.90.180.10">
    <property type="entry name" value="Medium-chain alcohol dehydrogenases, catalytic domain"/>
    <property type="match status" value="1"/>
</dbReference>
<dbReference type="RefSeq" id="WP_173077699.1">
    <property type="nucleotide sequence ID" value="NZ_BAABJB010000024.1"/>
</dbReference>
<dbReference type="EMBL" id="BLPG01000001">
    <property type="protein sequence ID" value="GFJ90330.1"/>
    <property type="molecule type" value="Genomic_DNA"/>
</dbReference>
<dbReference type="SUPFAM" id="SSF51735">
    <property type="entry name" value="NAD(P)-binding Rossmann-fold domains"/>
    <property type="match status" value="1"/>
</dbReference>
<evidence type="ECO:0000256" key="1">
    <source>
        <dbReference type="ARBA" id="ARBA00001947"/>
    </source>
</evidence>
<dbReference type="PANTHER" id="PTHR43161:SF9">
    <property type="entry name" value="SORBITOL DEHYDROGENASE"/>
    <property type="match status" value="1"/>
</dbReference>
<dbReference type="Proteomes" id="UP000482960">
    <property type="component" value="Unassembled WGS sequence"/>
</dbReference>
<organism evidence="8 9">
    <name type="scientific">Phytohabitans rumicis</name>
    <dbReference type="NCBI Taxonomy" id="1076125"/>
    <lineage>
        <taxon>Bacteria</taxon>
        <taxon>Bacillati</taxon>
        <taxon>Actinomycetota</taxon>
        <taxon>Actinomycetes</taxon>
        <taxon>Micromonosporales</taxon>
        <taxon>Micromonosporaceae</taxon>
    </lineage>
</organism>
<evidence type="ECO:0000256" key="3">
    <source>
        <dbReference type="ARBA" id="ARBA00022723"/>
    </source>
</evidence>
<comment type="cofactor">
    <cofactor evidence="1">
        <name>Zn(2+)</name>
        <dbReference type="ChEBI" id="CHEBI:29105"/>
    </cofactor>
</comment>
<feature type="domain" description="Alcohol dehydrogenase-like C-terminal" evidence="6">
    <location>
        <begin position="209"/>
        <end position="279"/>
    </location>
</feature>
<feature type="domain" description="Alcohol dehydrogenase-like N-terminal" evidence="7">
    <location>
        <begin position="23"/>
        <end position="131"/>
    </location>
</feature>
<dbReference type="SUPFAM" id="SSF50129">
    <property type="entry name" value="GroES-like"/>
    <property type="match status" value="1"/>
</dbReference>
<evidence type="ECO:0000256" key="4">
    <source>
        <dbReference type="ARBA" id="ARBA00022833"/>
    </source>
</evidence>
<dbReference type="AlphaFoldDB" id="A0A6V8L463"/>
<evidence type="ECO:0000256" key="2">
    <source>
        <dbReference type="ARBA" id="ARBA00008072"/>
    </source>
</evidence>
<sequence length="317" mass="33229">MRVARLHGVKDIRVADEPSPPVGPGESLVRVTAVGLCGSDLHWYGEAGIGDAQLDRPLVVGHEFAGVIEGGPRHGERVAVDPAIPCEACDMCRQGHPNLCPTVRFAGHGAVDGALREYVGWPSALLHPLPDELSDVDGAMLEPLGVALHALDLGHLRLGMTVGVFGCGPIGLLLVQLALRAGARTVYAADPLPHRAQAALSFGAEHVDGAVDVAFEVAGTDAAVEAAMVAARPGARVVLVGIPDSDSTTFPASVARRKGLTIAMSRRMKDTYPRAIDLVRRGAVDVASLVTDRYPLDRAPEAFDAAADRRGLKVIVE</sequence>
<dbReference type="GO" id="GO:0046872">
    <property type="term" value="F:metal ion binding"/>
    <property type="evidence" value="ECO:0007669"/>
    <property type="project" value="UniProtKB-KW"/>
</dbReference>